<dbReference type="PROSITE" id="PS50088">
    <property type="entry name" value="ANK_REPEAT"/>
    <property type="match status" value="3"/>
</dbReference>
<dbReference type="Proteomes" id="UP000796880">
    <property type="component" value="Unassembled WGS sequence"/>
</dbReference>
<name>A0A8K0H984_9ROSA</name>
<feature type="transmembrane region" description="Helical" evidence="2">
    <location>
        <begin position="345"/>
        <end position="366"/>
    </location>
</feature>
<reference evidence="4" key="1">
    <citation type="submission" date="2020-03" db="EMBL/GenBank/DDBJ databases">
        <title>A high-quality chromosome-level genome assembly of a woody plant with both climbing and erect habits, Rhamnella rubrinervis.</title>
        <authorList>
            <person name="Lu Z."/>
            <person name="Yang Y."/>
            <person name="Zhu X."/>
            <person name="Sun Y."/>
        </authorList>
    </citation>
    <scope>NUCLEOTIDE SEQUENCE</scope>
    <source>
        <strain evidence="4">BYM</strain>
        <tissue evidence="4">Leaf</tissue>
    </source>
</reference>
<keyword evidence="1" id="KW-0040">ANK repeat</keyword>
<keyword evidence="2" id="KW-1133">Transmembrane helix</keyword>
<evidence type="ECO:0000256" key="1">
    <source>
        <dbReference type="PROSITE-ProRule" id="PRU00023"/>
    </source>
</evidence>
<protein>
    <recommendedName>
        <fullName evidence="3">PGG domain-containing protein</fullName>
    </recommendedName>
</protein>
<dbReference type="PRINTS" id="PR01415">
    <property type="entry name" value="ANKYRIN"/>
</dbReference>
<dbReference type="Gene3D" id="1.25.40.20">
    <property type="entry name" value="Ankyrin repeat-containing domain"/>
    <property type="match status" value="2"/>
</dbReference>
<evidence type="ECO:0000256" key="2">
    <source>
        <dbReference type="SAM" id="Phobius"/>
    </source>
</evidence>
<evidence type="ECO:0000313" key="4">
    <source>
        <dbReference type="EMBL" id="KAF3448242.1"/>
    </source>
</evidence>
<sequence>MLYTIIQVNPNILELIDGVPFIDTPLHIAAFHGKIPFAKEIMRLKPSFARKLNPQGFSPIHLALSNGQTNMVMRFLDGETDLVRVQGREDVTIHGETALHIAVKKRQVDALDVLVGGLLRACYKGCSVDEKVIMNWKDEEGKTALHIATATNQFQAVKLLLDSGIDVNAKDEEGTTALHIATVTNQPQVVKLLVKSGINVNAKNSDGLTALDMLEPHNKQVEEILLHARALKAYSLPSQVKANSYYHLKSKLSFKERRKTEMIRLRNNVNNDTRDVILVVATLIVTATYQSSLSPPGGLWQEVNSSTGVNNMSHAISTASTNTTTSTTTEYHSAGTVIMPTASFFSFYLVNSLTLLTATLVIIFLLPSDQMSWLITLPLYLFSLCYMFSWQIISPALGSVYVIAVWLIIYSLACIWVILQSKHSRKIENQNSS</sequence>
<comment type="caution">
    <text evidence="4">The sequence shown here is derived from an EMBL/GenBank/DDBJ whole genome shotgun (WGS) entry which is preliminary data.</text>
</comment>
<feature type="repeat" description="ANK" evidence="1">
    <location>
        <begin position="173"/>
        <end position="205"/>
    </location>
</feature>
<dbReference type="AlphaFoldDB" id="A0A8K0H984"/>
<gene>
    <name evidence="4" type="ORF">FNV43_RR08955</name>
</gene>
<dbReference type="InterPro" id="IPR002110">
    <property type="entry name" value="Ankyrin_rpt"/>
</dbReference>
<evidence type="ECO:0000259" key="3">
    <source>
        <dbReference type="Pfam" id="PF13962"/>
    </source>
</evidence>
<feature type="transmembrane region" description="Helical" evidence="2">
    <location>
        <begin position="399"/>
        <end position="419"/>
    </location>
</feature>
<feature type="repeat" description="ANK" evidence="1">
    <location>
        <begin position="140"/>
        <end position="172"/>
    </location>
</feature>
<feature type="domain" description="PGG" evidence="3">
    <location>
        <begin position="270"/>
        <end position="371"/>
    </location>
</feature>
<accession>A0A8K0H984</accession>
<dbReference type="Pfam" id="PF13962">
    <property type="entry name" value="PGG"/>
    <property type="match status" value="1"/>
</dbReference>
<dbReference type="Pfam" id="PF12796">
    <property type="entry name" value="Ank_2"/>
    <property type="match status" value="2"/>
</dbReference>
<evidence type="ECO:0000313" key="5">
    <source>
        <dbReference type="Proteomes" id="UP000796880"/>
    </source>
</evidence>
<keyword evidence="2" id="KW-0472">Membrane</keyword>
<dbReference type="EMBL" id="VOIH02000004">
    <property type="protein sequence ID" value="KAF3448242.1"/>
    <property type="molecule type" value="Genomic_DNA"/>
</dbReference>
<keyword evidence="2" id="KW-0812">Transmembrane</keyword>
<feature type="transmembrane region" description="Helical" evidence="2">
    <location>
        <begin position="373"/>
        <end position="393"/>
    </location>
</feature>
<dbReference type="PANTHER" id="PTHR24128:SF24">
    <property type="entry name" value="ANKYRIN REPEAT PROTEIN"/>
    <property type="match status" value="1"/>
</dbReference>
<feature type="repeat" description="ANK" evidence="1">
    <location>
        <begin position="55"/>
        <end position="76"/>
    </location>
</feature>
<dbReference type="InterPro" id="IPR036770">
    <property type="entry name" value="Ankyrin_rpt-contain_sf"/>
</dbReference>
<dbReference type="SMART" id="SM00248">
    <property type="entry name" value="ANK"/>
    <property type="match status" value="5"/>
</dbReference>
<dbReference type="PANTHER" id="PTHR24128">
    <property type="entry name" value="HOMEOBOX PROTEIN WARIAI"/>
    <property type="match status" value="1"/>
</dbReference>
<dbReference type="OrthoDB" id="674805at2759"/>
<dbReference type="PROSITE" id="PS50297">
    <property type="entry name" value="ANK_REP_REGION"/>
    <property type="match status" value="2"/>
</dbReference>
<organism evidence="4 5">
    <name type="scientific">Rhamnella rubrinervis</name>
    <dbReference type="NCBI Taxonomy" id="2594499"/>
    <lineage>
        <taxon>Eukaryota</taxon>
        <taxon>Viridiplantae</taxon>
        <taxon>Streptophyta</taxon>
        <taxon>Embryophyta</taxon>
        <taxon>Tracheophyta</taxon>
        <taxon>Spermatophyta</taxon>
        <taxon>Magnoliopsida</taxon>
        <taxon>eudicotyledons</taxon>
        <taxon>Gunneridae</taxon>
        <taxon>Pentapetalae</taxon>
        <taxon>rosids</taxon>
        <taxon>fabids</taxon>
        <taxon>Rosales</taxon>
        <taxon>Rhamnaceae</taxon>
        <taxon>rhamnoid group</taxon>
        <taxon>Rhamneae</taxon>
        <taxon>Rhamnella</taxon>
    </lineage>
</organism>
<dbReference type="SUPFAM" id="SSF48403">
    <property type="entry name" value="Ankyrin repeat"/>
    <property type="match status" value="1"/>
</dbReference>
<dbReference type="InterPro" id="IPR026961">
    <property type="entry name" value="PGG_dom"/>
</dbReference>
<proteinExistence type="predicted"/>
<keyword evidence="5" id="KW-1185">Reference proteome</keyword>